<dbReference type="AlphaFoldDB" id="A0A540VCU3"/>
<dbReference type="CDD" id="cd13585">
    <property type="entry name" value="PBP2_TMBP_like"/>
    <property type="match status" value="1"/>
</dbReference>
<dbReference type="RefSeq" id="WP_141611259.1">
    <property type="nucleotide sequence ID" value="NZ_VIGC02000023.1"/>
</dbReference>
<evidence type="ECO:0000256" key="1">
    <source>
        <dbReference type="ARBA" id="ARBA00004196"/>
    </source>
</evidence>
<dbReference type="GO" id="GO:0030313">
    <property type="term" value="C:cell envelope"/>
    <property type="evidence" value="ECO:0007669"/>
    <property type="project" value="UniProtKB-SubCell"/>
</dbReference>
<feature type="compositionally biased region" description="Low complexity" evidence="5">
    <location>
        <begin position="44"/>
        <end position="54"/>
    </location>
</feature>
<evidence type="ECO:0000256" key="3">
    <source>
        <dbReference type="ARBA" id="ARBA00022448"/>
    </source>
</evidence>
<proteinExistence type="inferred from homology"/>
<organism evidence="7 8">
    <name type="scientific">Litorilinea aerophila</name>
    <dbReference type="NCBI Taxonomy" id="1204385"/>
    <lineage>
        <taxon>Bacteria</taxon>
        <taxon>Bacillati</taxon>
        <taxon>Chloroflexota</taxon>
        <taxon>Caldilineae</taxon>
        <taxon>Caldilineales</taxon>
        <taxon>Caldilineaceae</taxon>
        <taxon>Litorilinea</taxon>
    </lineage>
</organism>
<keyword evidence="4 6" id="KW-0732">Signal</keyword>
<dbReference type="EMBL" id="VIGC01000023">
    <property type="protein sequence ID" value="TQE94512.1"/>
    <property type="molecule type" value="Genomic_DNA"/>
</dbReference>
<evidence type="ECO:0000313" key="7">
    <source>
        <dbReference type="EMBL" id="TQE94512.1"/>
    </source>
</evidence>
<dbReference type="PROSITE" id="PS51257">
    <property type="entry name" value="PROKAR_LIPOPROTEIN"/>
    <property type="match status" value="1"/>
</dbReference>
<evidence type="ECO:0000313" key="8">
    <source>
        <dbReference type="Proteomes" id="UP000317371"/>
    </source>
</evidence>
<dbReference type="Pfam" id="PF01547">
    <property type="entry name" value="SBP_bac_1"/>
    <property type="match status" value="1"/>
</dbReference>
<evidence type="ECO:0000256" key="6">
    <source>
        <dbReference type="SAM" id="SignalP"/>
    </source>
</evidence>
<dbReference type="InParanoid" id="A0A540VCU3"/>
<dbReference type="PANTHER" id="PTHR43649:SF31">
    <property type="entry name" value="SN-GLYCEROL-3-PHOSPHATE-BINDING PERIPLASMIC PROTEIN UGPB"/>
    <property type="match status" value="1"/>
</dbReference>
<dbReference type="OrthoDB" id="362670at2"/>
<dbReference type="Proteomes" id="UP000317371">
    <property type="component" value="Unassembled WGS sequence"/>
</dbReference>
<sequence length="454" mass="48985">MLKFGKRSGVCNFWAMMSLLLAVLLVAAACVPAGGPAPQGGQAGSASEAGAAQGPRTTVRIGSWDSGEALEPFNNAIAAYESANPNVDIQLEAVPQEYGTKLLAQLAAGTAPDIFQVGDGDVAKFVARDVVEPLEPYINGNNPLDMDVFFPNVAQFGIVNGQVYYLTKDYSPLVLYYNKDLFDEAGLDYPTTAWTWDDLLTAAQALTVRDDSGQVTRWGIQLPDTWGDLYWLRGILPIIYQGGGSVISEDGTTVQGHINSPETVAALEWYVALFKEHGVAPDNADLEALAGVDLFQNGMVAMVWTGRWPLKDYLANESLNFGVSGLPTGPAGKANVLCWAGFALNKASENKETAWDFLKYIAAGDGAKEFANYAFTAVRAIAESQHLDTDEYNAPIIADLENVRPLPEFTNPRFQECVETPFKEQLERVFLEDISVQEAMDAVAASAEACLAAE</sequence>
<dbReference type="SUPFAM" id="SSF53850">
    <property type="entry name" value="Periplasmic binding protein-like II"/>
    <property type="match status" value="1"/>
</dbReference>
<comment type="subcellular location">
    <subcellularLocation>
        <location evidence="1">Cell envelope</location>
    </subcellularLocation>
</comment>
<comment type="caution">
    <text evidence="7">The sequence shown here is derived from an EMBL/GenBank/DDBJ whole genome shotgun (WGS) entry which is preliminary data.</text>
</comment>
<evidence type="ECO:0000256" key="2">
    <source>
        <dbReference type="ARBA" id="ARBA00008520"/>
    </source>
</evidence>
<evidence type="ECO:0000256" key="4">
    <source>
        <dbReference type="ARBA" id="ARBA00022729"/>
    </source>
</evidence>
<gene>
    <name evidence="7" type="ORF">FKZ61_16565</name>
</gene>
<comment type="similarity">
    <text evidence="2">Belongs to the bacterial solute-binding protein 1 family.</text>
</comment>
<name>A0A540VCU3_9CHLR</name>
<feature type="region of interest" description="Disordered" evidence="5">
    <location>
        <begin position="37"/>
        <end position="58"/>
    </location>
</feature>
<dbReference type="InterPro" id="IPR006059">
    <property type="entry name" value="SBP"/>
</dbReference>
<accession>A0A540VCU3</accession>
<reference evidence="7 8" key="1">
    <citation type="submission" date="2019-06" db="EMBL/GenBank/DDBJ databases">
        <title>Genome sequence of Litorilinea aerophila BAA-2444.</title>
        <authorList>
            <person name="Maclea K.S."/>
            <person name="Maurais E.G."/>
            <person name="Iannazzi L.C."/>
        </authorList>
    </citation>
    <scope>NUCLEOTIDE SEQUENCE [LARGE SCALE GENOMIC DNA]</scope>
    <source>
        <strain evidence="7 8">ATCC BAA-2444</strain>
    </source>
</reference>
<feature type="chain" id="PRO_5023100606" evidence="6">
    <location>
        <begin position="34"/>
        <end position="454"/>
    </location>
</feature>
<dbReference type="Gene3D" id="3.40.190.10">
    <property type="entry name" value="Periplasmic binding protein-like II"/>
    <property type="match status" value="1"/>
</dbReference>
<dbReference type="PANTHER" id="PTHR43649">
    <property type="entry name" value="ARABINOSE-BINDING PROTEIN-RELATED"/>
    <property type="match status" value="1"/>
</dbReference>
<keyword evidence="8" id="KW-1185">Reference proteome</keyword>
<feature type="signal peptide" evidence="6">
    <location>
        <begin position="1"/>
        <end position="33"/>
    </location>
</feature>
<keyword evidence="3" id="KW-0813">Transport</keyword>
<dbReference type="InterPro" id="IPR050490">
    <property type="entry name" value="Bact_solute-bd_prot1"/>
</dbReference>
<protein>
    <submittedName>
        <fullName evidence="7">Sugar ABC transporter substrate-binding protein</fullName>
    </submittedName>
</protein>
<evidence type="ECO:0000256" key="5">
    <source>
        <dbReference type="SAM" id="MobiDB-lite"/>
    </source>
</evidence>